<organism evidence="5 6">
    <name type="scientific">Zostera marina</name>
    <name type="common">Eelgrass</name>
    <dbReference type="NCBI Taxonomy" id="29655"/>
    <lineage>
        <taxon>Eukaryota</taxon>
        <taxon>Viridiplantae</taxon>
        <taxon>Streptophyta</taxon>
        <taxon>Embryophyta</taxon>
        <taxon>Tracheophyta</taxon>
        <taxon>Spermatophyta</taxon>
        <taxon>Magnoliopsida</taxon>
        <taxon>Liliopsida</taxon>
        <taxon>Zosteraceae</taxon>
        <taxon>Zostera</taxon>
    </lineage>
</organism>
<protein>
    <recommendedName>
        <fullName evidence="4">Inositol polyphosphate-related phosphatase domain-containing protein</fullName>
    </recommendedName>
</protein>
<keyword evidence="6" id="KW-1185">Reference proteome</keyword>
<dbReference type="PANTHER" id="PTHR45666">
    <property type="entry name" value="TYPE IV INOSITOL POLYPHOSPHATE 5-PHOSPHATASE 9"/>
    <property type="match status" value="1"/>
</dbReference>
<dbReference type="InterPro" id="IPR000300">
    <property type="entry name" value="IPPc"/>
</dbReference>
<proteinExistence type="inferred from homology"/>
<comment type="similarity">
    <text evidence="1">Belongs to the inositol polyphosphate 5-phosphatase family.</text>
</comment>
<dbReference type="EMBL" id="LFYR01001051">
    <property type="protein sequence ID" value="KMZ65325.1"/>
    <property type="molecule type" value="Genomic_DNA"/>
</dbReference>
<feature type="region of interest" description="Disordered" evidence="3">
    <location>
        <begin position="71"/>
        <end position="99"/>
    </location>
</feature>
<dbReference type="InterPro" id="IPR045849">
    <property type="entry name" value="IP5P_plant"/>
</dbReference>
<gene>
    <name evidence="5" type="ORF">ZOSMA_328G00020</name>
</gene>
<evidence type="ECO:0000313" key="6">
    <source>
        <dbReference type="Proteomes" id="UP000036987"/>
    </source>
</evidence>
<name>A0A0K9PAV8_ZOSMR</name>
<dbReference type="Gene3D" id="3.60.10.10">
    <property type="entry name" value="Endonuclease/exonuclease/phosphatase"/>
    <property type="match status" value="1"/>
</dbReference>
<keyword evidence="2" id="KW-0378">Hydrolase</keyword>
<accession>A0A0K9PAV8</accession>
<feature type="domain" description="Inositol polyphosphate-related phosphatase" evidence="4">
    <location>
        <begin position="1"/>
        <end position="83"/>
    </location>
</feature>
<dbReference type="InterPro" id="IPR036691">
    <property type="entry name" value="Endo/exonu/phosph_ase_sf"/>
</dbReference>
<dbReference type="PANTHER" id="PTHR45666:SF5">
    <property type="entry name" value="TYPE IV INOSITOL POLYPHOSPHATE 5-PHOSPHATASE 3"/>
    <property type="match status" value="1"/>
</dbReference>
<evidence type="ECO:0000256" key="3">
    <source>
        <dbReference type="SAM" id="MobiDB-lite"/>
    </source>
</evidence>
<dbReference type="GO" id="GO:0046856">
    <property type="term" value="P:phosphatidylinositol dephosphorylation"/>
    <property type="evidence" value="ECO:0007669"/>
    <property type="project" value="InterPro"/>
</dbReference>
<sequence length="99" mass="11196">MIGIFLSVWVRRSLRKSVGSLKISNVGIGVMGYIGNKGSISISMSIYQTMFCFICTHLSSGEKEADKIRRNSNVQNIHRRTRSIDVPTDRPSYNHHSRP</sequence>
<evidence type="ECO:0000256" key="2">
    <source>
        <dbReference type="ARBA" id="ARBA00022801"/>
    </source>
</evidence>
<dbReference type="Proteomes" id="UP000036987">
    <property type="component" value="Unassembled WGS sequence"/>
</dbReference>
<evidence type="ECO:0000313" key="5">
    <source>
        <dbReference type="EMBL" id="KMZ65325.1"/>
    </source>
</evidence>
<dbReference type="Pfam" id="PF22669">
    <property type="entry name" value="Exo_endo_phos2"/>
    <property type="match status" value="1"/>
</dbReference>
<dbReference type="GO" id="GO:0004445">
    <property type="term" value="F:inositol-polyphosphate 5-phosphatase activity"/>
    <property type="evidence" value="ECO:0007669"/>
    <property type="project" value="InterPro"/>
</dbReference>
<dbReference type="STRING" id="29655.A0A0K9PAV8"/>
<evidence type="ECO:0000256" key="1">
    <source>
        <dbReference type="ARBA" id="ARBA00010768"/>
    </source>
</evidence>
<evidence type="ECO:0000259" key="4">
    <source>
        <dbReference type="Pfam" id="PF22669"/>
    </source>
</evidence>
<reference evidence="6" key="1">
    <citation type="journal article" date="2016" name="Nature">
        <title>The genome of the seagrass Zostera marina reveals angiosperm adaptation to the sea.</title>
        <authorList>
            <person name="Olsen J.L."/>
            <person name="Rouze P."/>
            <person name="Verhelst B."/>
            <person name="Lin Y.-C."/>
            <person name="Bayer T."/>
            <person name="Collen J."/>
            <person name="Dattolo E."/>
            <person name="De Paoli E."/>
            <person name="Dittami S."/>
            <person name="Maumus F."/>
            <person name="Michel G."/>
            <person name="Kersting A."/>
            <person name="Lauritano C."/>
            <person name="Lohaus R."/>
            <person name="Toepel M."/>
            <person name="Tonon T."/>
            <person name="Vanneste K."/>
            <person name="Amirebrahimi M."/>
            <person name="Brakel J."/>
            <person name="Bostroem C."/>
            <person name="Chovatia M."/>
            <person name="Grimwood J."/>
            <person name="Jenkins J.W."/>
            <person name="Jueterbock A."/>
            <person name="Mraz A."/>
            <person name="Stam W.T."/>
            <person name="Tice H."/>
            <person name="Bornberg-Bauer E."/>
            <person name="Green P.J."/>
            <person name="Pearson G.A."/>
            <person name="Procaccini G."/>
            <person name="Duarte C.M."/>
            <person name="Schmutz J."/>
            <person name="Reusch T.B.H."/>
            <person name="Van de Peer Y."/>
        </authorList>
    </citation>
    <scope>NUCLEOTIDE SEQUENCE [LARGE SCALE GENOMIC DNA]</scope>
    <source>
        <strain evidence="6">cv. Finnish</strain>
    </source>
</reference>
<dbReference type="SUPFAM" id="SSF56219">
    <property type="entry name" value="DNase I-like"/>
    <property type="match status" value="1"/>
</dbReference>
<dbReference type="OrthoDB" id="785963at2759"/>
<dbReference type="OMA" id="VQNIHRR"/>
<dbReference type="AlphaFoldDB" id="A0A0K9PAV8"/>
<comment type="caution">
    <text evidence="5">The sequence shown here is derived from an EMBL/GenBank/DDBJ whole genome shotgun (WGS) entry which is preliminary data.</text>
</comment>